<keyword evidence="2" id="KW-0472">Membrane</keyword>
<dbReference type="InterPro" id="IPR053951">
    <property type="entry name" value="K_trans_N"/>
</dbReference>
<feature type="transmembrane region" description="Helical" evidence="2">
    <location>
        <begin position="30"/>
        <end position="49"/>
    </location>
</feature>
<sequence>MKRSDAAHHPRTAARAGANQPLGRPAPRPFRWAAGAAFFALVAIVLAVTGAEAPYAGMGHFGHRVIARAWLLLVFRACR</sequence>
<dbReference type="AlphaFoldDB" id="A0AB39QKX7"/>
<keyword evidence="2" id="KW-1133">Transmembrane helix</keyword>
<evidence type="ECO:0000259" key="3">
    <source>
        <dbReference type="Pfam" id="PF02705"/>
    </source>
</evidence>
<proteinExistence type="predicted"/>
<feature type="region of interest" description="Disordered" evidence="1">
    <location>
        <begin position="1"/>
        <end position="24"/>
    </location>
</feature>
<protein>
    <submittedName>
        <fullName evidence="4">KUP/HAK/KT family potassium transporter</fullName>
    </submittedName>
</protein>
<evidence type="ECO:0000256" key="1">
    <source>
        <dbReference type="SAM" id="MobiDB-lite"/>
    </source>
</evidence>
<evidence type="ECO:0000313" key="4">
    <source>
        <dbReference type="EMBL" id="XDQ43480.1"/>
    </source>
</evidence>
<name>A0AB39QKX7_9ACTN</name>
<gene>
    <name evidence="4" type="ORF">AB5J52_15080</name>
</gene>
<accession>A0AB39QKX7</accession>
<feature type="domain" description="K+ potassium transporter integral membrane" evidence="3">
    <location>
        <begin position="35"/>
        <end position="77"/>
    </location>
</feature>
<keyword evidence="2" id="KW-0812">Transmembrane</keyword>
<organism evidence="4">
    <name type="scientific">Streptomyces sp. R39</name>
    <dbReference type="NCBI Taxonomy" id="3238631"/>
    <lineage>
        <taxon>Bacteria</taxon>
        <taxon>Bacillati</taxon>
        <taxon>Actinomycetota</taxon>
        <taxon>Actinomycetes</taxon>
        <taxon>Kitasatosporales</taxon>
        <taxon>Streptomycetaceae</taxon>
        <taxon>Streptomyces</taxon>
    </lineage>
</organism>
<dbReference type="RefSeq" id="WP_369222607.1">
    <property type="nucleotide sequence ID" value="NZ_CP163441.1"/>
</dbReference>
<dbReference type="EMBL" id="CP163441">
    <property type="protein sequence ID" value="XDQ43480.1"/>
    <property type="molecule type" value="Genomic_DNA"/>
</dbReference>
<reference evidence="4" key="1">
    <citation type="submission" date="2024-07" db="EMBL/GenBank/DDBJ databases">
        <authorList>
            <person name="Yu S.T."/>
        </authorList>
    </citation>
    <scope>NUCLEOTIDE SEQUENCE</scope>
    <source>
        <strain evidence="4">R39</strain>
    </source>
</reference>
<dbReference type="Pfam" id="PF02705">
    <property type="entry name" value="K_trans"/>
    <property type="match status" value="1"/>
</dbReference>
<evidence type="ECO:0000256" key="2">
    <source>
        <dbReference type="SAM" id="Phobius"/>
    </source>
</evidence>